<comment type="caution">
    <text evidence="1">The sequence shown here is derived from an EMBL/GenBank/DDBJ whole genome shotgun (WGS) entry which is preliminary data.</text>
</comment>
<evidence type="ECO:0000313" key="1">
    <source>
        <dbReference type="EMBL" id="KAA6376779.1"/>
    </source>
</evidence>
<sequence>MSAILFEIVPIVPIVPKI</sequence>
<name>A0A5J4V217_9EUKA</name>
<evidence type="ECO:0000313" key="2">
    <source>
        <dbReference type="Proteomes" id="UP000324800"/>
    </source>
</evidence>
<dbReference type="EMBL" id="SNRW01010289">
    <property type="protein sequence ID" value="KAA6376779.1"/>
    <property type="molecule type" value="Genomic_DNA"/>
</dbReference>
<feature type="non-terminal residue" evidence="1">
    <location>
        <position position="18"/>
    </location>
</feature>
<dbReference type="Proteomes" id="UP000324800">
    <property type="component" value="Unassembled WGS sequence"/>
</dbReference>
<proteinExistence type="predicted"/>
<reference evidence="1 2" key="1">
    <citation type="submission" date="2019-03" db="EMBL/GenBank/DDBJ databases">
        <title>Single cell metagenomics reveals metabolic interactions within the superorganism composed of flagellate Streblomastix strix and complex community of Bacteroidetes bacteria on its surface.</title>
        <authorList>
            <person name="Treitli S.C."/>
            <person name="Kolisko M."/>
            <person name="Husnik F."/>
            <person name="Keeling P."/>
            <person name="Hampl V."/>
        </authorList>
    </citation>
    <scope>NUCLEOTIDE SEQUENCE [LARGE SCALE GENOMIC DNA]</scope>
    <source>
        <strain evidence="1">ST1C</strain>
    </source>
</reference>
<gene>
    <name evidence="1" type="ORF">EZS28_027694</name>
</gene>
<dbReference type="AlphaFoldDB" id="A0A5J4V217"/>
<protein>
    <submittedName>
        <fullName evidence="1">Uncharacterized protein</fullName>
    </submittedName>
</protein>
<accession>A0A5J4V217</accession>
<organism evidence="1 2">
    <name type="scientific">Streblomastix strix</name>
    <dbReference type="NCBI Taxonomy" id="222440"/>
    <lineage>
        <taxon>Eukaryota</taxon>
        <taxon>Metamonada</taxon>
        <taxon>Preaxostyla</taxon>
        <taxon>Oxymonadida</taxon>
        <taxon>Streblomastigidae</taxon>
        <taxon>Streblomastix</taxon>
    </lineage>
</organism>